<dbReference type="Proteomes" id="UP000034228">
    <property type="component" value="Unassembled WGS sequence"/>
</dbReference>
<dbReference type="AlphaFoldDB" id="A0A0M2V0P3"/>
<name>A0A0M2V0P3_9GAMM</name>
<protein>
    <submittedName>
        <fullName evidence="2">Cobalt ABC transporter substrate-binding protein</fullName>
    </submittedName>
</protein>
<gene>
    <name evidence="2" type="ORF">WG68_16875</name>
</gene>
<dbReference type="RefSeq" id="WP_046558898.1">
    <property type="nucleotide sequence ID" value="NZ_LAHO01000019.1"/>
</dbReference>
<dbReference type="STRING" id="336831.WG68_16875"/>
<keyword evidence="3" id="KW-1185">Reference proteome</keyword>
<accession>A0A0M2V0P3</accession>
<sequence>MKVRLSLAAAVFSVLAAPASSHTLYILPSHFVISTDSSWITADISAANMTFQPDKGVSVANFRLHLPDGSVQQAAGSHQGKRKAMVDVELSAEGTYRLELGGPARYFTSYQLNGERKRLQADKTERAASLPAGAENIQTTQSRSKAISYITLKQPTTTVITPRGEGLELVTSLHPADIVAGEPLAITLLLDGKAQAGVALELSFDGENYRDDAMRVLAATDNHGQFTYTPASAGRYLLEARYNADVATTRADRISEGLTWSFEVALP</sequence>
<dbReference type="OrthoDB" id="5943at2"/>
<comment type="caution">
    <text evidence="2">The sequence shown here is derived from an EMBL/GenBank/DDBJ whole genome shotgun (WGS) entry which is preliminary data.</text>
</comment>
<evidence type="ECO:0000256" key="1">
    <source>
        <dbReference type="SAM" id="SignalP"/>
    </source>
</evidence>
<dbReference type="EMBL" id="LAHO01000019">
    <property type="protein sequence ID" value="KKO44136.1"/>
    <property type="molecule type" value="Genomic_DNA"/>
</dbReference>
<feature type="signal peptide" evidence="1">
    <location>
        <begin position="1"/>
        <end position="16"/>
    </location>
</feature>
<proteinExistence type="predicted"/>
<dbReference type="Pfam" id="PF10670">
    <property type="entry name" value="DUF4198"/>
    <property type="match status" value="1"/>
</dbReference>
<evidence type="ECO:0000313" key="3">
    <source>
        <dbReference type="Proteomes" id="UP000034228"/>
    </source>
</evidence>
<feature type="chain" id="PRO_5005644146" evidence="1">
    <location>
        <begin position="17"/>
        <end position="267"/>
    </location>
</feature>
<evidence type="ECO:0000313" key="2">
    <source>
        <dbReference type="EMBL" id="KKO44136.1"/>
    </source>
</evidence>
<reference evidence="2 3" key="1">
    <citation type="submission" date="2015-03" db="EMBL/GenBank/DDBJ databases">
        <title>Draft genome sequences of two protease-producing strains of Arsukibacterium isolated from two cold and alkaline environments.</title>
        <authorList>
            <person name="Lylloff J.E."/>
            <person name="Skov L.B."/>
            <person name="Jepsen M."/>
            <person name="Hallin P.F."/>
            <person name="Sorensen S.J."/>
            <person name="Stougaard P."/>
            <person name="Glaring M.A."/>
        </authorList>
    </citation>
    <scope>NUCLEOTIDE SEQUENCE [LARGE SCALE GENOMIC DNA]</scope>
    <source>
        <strain evidence="2 3">GCM72</strain>
    </source>
</reference>
<dbReference type="InterPro" id="IPR019613">
    <property type="entry name" value="DUF4198"/>
</dbReference>
<keyword evidence="1" id="KW-0732">Signal</keyword>
<organism evidence="2 3">
    <name type="scientific">Arsukibacterium ikkense</name>
    <dbReference type="NCBI Taxonomy" id="336831"/>
    <lineage>
        <taxon>Bacteria</taxon>
        <taxon>Pseudomonadati</taxon>
        <taxon>Pseudomonadota</taxon>
        <taxon>Gammaproteobacteria</taxon>
        <taxon>Chromatiales</taxon>
        <taxon>Chromatiaceae</taxon>
        <taxon>Arsukibacterium</taxon>
    </lineage>
</organism>